<sequence length="158" mass="17460">MDNNNKRQDADSSSSTMNFDHLFGPKDSSSAPSSSTGLFGSIFPPPSSVGERESRRHDVGSKSFGAPGTHNNKGESSNRIYNKNTSTNNQNETVEPSSYYSSSIYYGGQENYSPRSRTTEPHHVFKKDKDGSDQNGNESNSAARGNWWQGRSRRVLDQ</sequence>
<dbReference type="Proteomes" id="UP001367508">
    <property type="component" value="Unassembled WGS sequence"/>
</dbReference>
<accession>A0AAN9KNP2</accession>
<evidence type="ECO:0000313" key="2">
    <source>
        <dbReference type="EMBL" id="KAK7320639.1"/>
    </source>
</evidence>
<proteinExistence type="predicted"/>
<feature type="region of interest" description="Disordered" evidence="1">
    <location>
        <begin position="1"/>
        <end position="158"/>
    </location>
</feature>
<dbReference type="PANTHER" id="PTHR33738:SF21">
    <property type="entry name" value="TPRXL"/>
    <property type="match status" value="1"/>
</dbReference>
<feature type="compositionally biased region" description="Basic and acidic residues" evidence="1">
    <location>
        <begin position="1"/>
        <end position="10"/>
    </location>
</feature>
<organism evidence="2 3">
    <name type="scientific">Canavalia gladiata</name>
    <name type="common">Sword bean</name>
    <name type="synonym">Dolichos gladiatus</name>
    <dbReference type="NCBI Taxonomy" id="3824"/>
    <lineage>
        <taxon>Eukaryota</taxon>
        <taxon>Viridiplantae</taxon>
        <taxon>Streptophyta</taxon>
        <taxon>Embryophyta</taxon>
        <taxon>Tracheophyta</taxon>
        <taxon>Spermatophyta</taxon>
        <taxon>Magnoliopsida</taxon>
        <taxon>eudicotyledons</taxon>
        <taxon>Gunneridae</taxon>
        <taxon>Pentapetalae</taxon>
        <taxon>rosids</taxon>
        <taxon>fabids</taxon>
        <taxon>Fabales</taxon>
        <taxon>Fabaceae</taxon>
        <taxon>Papilionoideae</taxon>
        <taxon>50 kb inversion clade</taxon>
        <taxon>NPAAA clade</taxon>
        <taxon>indigoferoid/millettioid clade</taxon>
        <taxon>Phaseoleae</taxon>
        <taxon>Canavalia</taxon>
    </lineage>
</organism>
<feature type="compositionally biased region" description="Polar residues" evidence="1">
    <location>
        <begin position="69"/>
        <end position="96"/>
    </location>
</feature>
<gene>
    <name evidence="2" type="ORF">VNO77_30295</name>
</gene>
<feature type="compositionally biased region" description="Basic and acidic residues" evidence="1">
    <location>
        <begin position="50"/>
        <end position="60"/>
    </location>
</feature>
<dbReference type="PANTHER" id="PTHR33738">
    <property type="entry name" value="EMB|CAB82975.1"/>
    <property type="match status" value="1"/>
</dbReference>
<dbReference type="AlphaFoldDB" id="A0AAN9KNP2"/>
<evidence type="ECO:0000256" key="1">
    <source>
        <dbReference type="SAM" id="MobiDB-lite"/>
    </source>
</evidence>
<evidence type="ECO:0000313" key="3">
    <source>
        <dbReference type="Proteomes" id="UP001367508"/>
    </source>
</evidence>
<dbReference type="EMBL" id="JAYMYQ010000007">
    <property type="protein sequence ID" value="KAK7320639.1"/>
    <property type="molecule type" value="Genomic_DNA"/>
</dbReference>
<comment type="caution">
    <text evidence="2">The sequence shown here is derived from an EMBL/GenBank/DDBJ whole genome shotgun (WGS) entry which is preliminary data.</text>
</comment>
<keyword evidence="3" id="KW-1185">Reference proteome</keyword>
<feature type="compositionally biased region" description="Low complexity" evidence="1">
    <location>
        <begin position="97"/>
        <end position="106"/>
    </location>
</feature>
<reference evidence="2 3" key="1">
    <citation type="submission" date="2024-01" db="EMBL/GenBank/DDBJ databases">
        <title>The genomes of 5 underutilized Papilionoideae crops provide insights into root nodulation and disease resistanc.</title>
        <authorList>
            <person name="Jiang F."/>
        </authorList>
    </citation>
    <scope>NUCLEOTIDE SEQUENCE [LARGE SCALE GENOMIC DNA]</scope>
    <source>
        <strain evidence="2">LVBAO_FW01</strain>
        <tissue evidence="2">Leaves</tissue>
    </source>
</reference>
<name>A0AAN9KNP2_CANGL</name>
<feature type="compositionally biased region" description="Basic and acidic residues" evidence="1">
    <location>
        <begin position="117"/>
        <end position="132"/>
    </location>
</feature>
<feature type="compositionally biased region" description="Polar residues" evidence="1">
    <location>
        <begin position="133"/>
        <end position="143"/>
    </location>
</feature>
<protein>
    <submittedName>
        <fullName evidence="2">Uncharacterized protein</fullName>
    </submittedName>
</protein>